<dbReference type="GO" id="GO:0044781">
    <property type="term" value="P:bacterial-type flagellum organization"/>
    <property type="evidence" value="ECO:0007669"/>
    <property type="project" value="UniProtKB-UniRule"/>
</dbReference>
<evidence type="ECO:0000256" key="5">
    <source>
        <dbReference type="ARBA" id="ARBA00023143"/>
    </source>
</evidence>
<evidence type="ECO:0000256" key="2">
    <source>
        <dbReference type="ARBA" id="ARBA00022692"/>
    </source>
</evidence>
<dbReference type="AlphaFoldDB" id="A0A1G9MFU7"/>
<feature type="transmembrane region" description="Helical" evidence="7">
    <location>
        <begin position="42"/>
        <end position="59"/>
    </location>
</feature>
<protein>
    <recommendedName>
        <fullName evidence="7">Flagellar protein</fullName>
    </recommendedName>
</protein>
<keyword evidence="4 7" id="KW-0472">Membrane</keyword>
<keyword evidence="1 7" id="KW-1003">Cell membrane</keyword>
<dbReference type="InterPro" id="IPR022781">
    <property type="entry name" value="Flagellar_biosynth_FliO"/>
</dbReference>
<dbReference type="PANTHER" id="PTHR38766:SF1">
    <property type="entry name" value="FLAGELLAR PROTEIN FLIO"/>
    <property type="match status" value="1"/>
</dbReference>
<organism evidence="8 9">
    <name type="scientific">Franzmannia pantelleriensis</name>
    <dbReference type="NCBI Taxonomy" id="48727"/>
    <lineage>
        <taxon>Bacteria</taxon>
        <taxon>Pseudomonadati</taxon>
        <taxon>Pseudomonadota</taxon>
        <taxon>Gammaproteobacteria</taxon>
        <taxon>Oceanospirillales</taxon>
        <taxon>Halomonadaceae</taxon>
        <taxon>Franzmannia</taxon>
    </lineage>
</organism>
<keyword evidence="3 7" id="KW-1133">Transmembrane helix</keyword>
<dbReference type="GO" id="GO:0009425">
    <property type="term" value="C:bacterial-type flagellum basal body"/>
    <property type="evidence" value="ECO:0007669"/>
    <property type="project" value="UniProtKB-SubCell"/>
</dbReference>
<keyword evidence="5 7" id="KW-0975">Bacterial flagellum</keyword>
<evidence type="ECO:0000313" key="9">
    <source>
        <dbReference type="Proteomes" id="UP000199107"/>
    </source>
</evidence>
<name>A0A1G9MFU7_9GAMM</name>
<dbReference type="Proteomes" id="UP000199107">
    <property type="component" value="Unassembled WGS sequence"/>
</dbReference>
<reference evidence="9" key="1">
    <citation type="submission" date="2016-10" db="EMBL/GenBank/DDBJ databases">
        <authorList>
            <person name="Varghese N."/>
            <person name="Submissions S."/>
        </authorList>
    </citation>
    <scope>NUCLEOTIDE SEQUENCE [LARGE SCALE GENOMIC DNA]</scope>
    <source>
        <strain evidence="9">AAP</strain>
    </source>
</reference>
<evidence type="ECO:0000256" key="4">
    <source>
        <dbReference type="ARBA" id="ARBA00023136"/>
    </source>
</evidence>
<dbReference type="RefSeq" id="WP_089658297.1">
    <property type="nucleotide sequence ID" value="NZ_FNGH01000006.1"/>
</dbReference>
<keyword evidence="8" id="KW-0969">Cilium</keyword>
<gene>
    <name evidence="8" type="ORF">SAMN05192555_106215</name>
</gene>
<keyword evidence="2 7" id="KW-0812">Transmembrane</keyword>
<keyword evidence="9" id="KW-1185">Reference proteome</keyword>
<dbReference type="Pfam" id="PF04347">
    <property type="entry name" value="FliO"/>
    <property type="match status" value="1"/>
</dbReference>
<evidence type="ECO:0000256" key="1">
    <source>
        <dbReference type="ARBA" id="ARBA00022475"/>
    </source>
</evidence>
<dbReference type="EMBL" id="FNGH01000006">
    <property type="protein sequence ID" value="SDL73148.1"/>
    <property type="molecule type" value="Genomic_DNA"/>
</dbReference>
<evidence type="ECO:0000256" key="6">
    <source>
        <dbReference type="ARBA" id="ARBA00037937"/>
    </source>
</evidence>
<comment type="subcellular location">
    <subcellularLocation>
        <location evidence="7">Cell membrane</location>
    </subcellularLocation>
    <subcellularLocation>
        <location evidence="7">Bacterial flagellum basal body</location>
    </subcellularLocation>
</comment>
<dbReference type="InterPro" id="IPR052205">
    <property type="entry name" value="FliO/MopB"/>
</dbReference>
<keyword evidence="8" id="KW-0966">Cell projection</keyword>
<dbReference type="GO" id="GO:0005886">
    <property type="term" value="C:plasma membrane"/>
    <property type="evidence" value="ECO:0007669"/>
    <property type="project" value="UniProtKB-SubCell"/>
</dbReference>
<dbReference type="PANTHER" id="PTHR38766">
    <property type="entry name" value="FLAGELLAR PROTEIN FLIO"/>
    <property type="match status" value="1"/>
</dbReference>
<dbReference type="OrthoDB" id="6897726at2"/>
<dbReference type="STRING" id="48727.SAMN05192555_106215"/>
<dbReference type="NCBIfam" id="TIGR03500">
    <property type="entry name" value="FliO_TIGR"/>
    <property type="match status" value="1"/>
</dbReference>
<accession>A0A1G9MFU7</accession>
<comment type="similarity">
    <text evidence="6 7">Belongs to the FliO/MopB family.</text>
</comment>
<evidence type="ECO:0000313" key="8">
    <source>
        <dbReference type="EMBL" id="SDL73148.1"/>
    </source>
</evidence>
<keyword evidence="8" id="KW-0282">Flagellum</keyword>
<proteinExistence type="inferred from homology"/>
<evidence type="ECO:0000256" key="3">
    <source>
        <dbReference type="ARBA" id="ARBA00022989"/>
    </source>
</evidence>
<sequence length="152" mass="15492">MSDSVSTPAPTPQVDTSGLAALEGSVGTSDALLGMAALGKTAAALALVVAVIFLCSYLVKRLHPQGRLQGQHLKVVGSTTVGNRERVVIVDVEGTWLVLGVGGGQVNKLHECAAPVDASPLAPEHPEGNSFATRFASALKQNAGLGRGKGTR</sequence>
<evidence type="ECO:0000256" key="7">
    <source>
        <dbReference type="RuleBase" id="RU362064"/>
    </source>
</evidence>